<sequence>MSQIILAIAKTEANKIKPKNQRSNYENELFLNFIQKSESLNNNYANL</sequence>
<dbReference type="AlphaFoldDB" id="A0A9N9P5W8"/>
<keyword evidence="2" id="KW-1185">Reference proteome</keyword>
<organism evidence="1 2">
    <name type="scientific">Dentiscutata erythropus</name>
    <dbReference type="NCBI Taxonomy" id="1348616"/>
    <lineage>
        <taxon>Eukaryota</taxon>
        <taxon>Fungi</taxon>
        <taxon>Fungi incertae sedis</taxon>
        <taxon>Mucoromycota</taxon>
        <taxon>Glomeromycotina</taxon>
        <taxon>Glomeromycetes</taxon>
        <taxon>Diversisporales</taxon>
        <taxon>Gigasporaceae</taxon>
        <taxon>Dentiscutata</taxon>
    </lineage>
</organism>
<comment type="caution">
    <text evidence="1">The sequence shown here is derived from an EMBL/GenBank/DDBJ whole genome shotgun (WGS) entry which is preliminary data.</text>
</comment>
<name>A0A9N9P5W8_9GLOM</name>
<gene>
    <name evidence="1" type="ORF">DERYTH_LOCUS21757</name>
</gene>
<proteinExistence type="predicted"/>
<dbReference type="Proteomes" id="UP000789405">
    <property type="component" value="Unassembled WGS sequence"/>
</dbReference>
<feature type="non-terminal residue" evidence="1">
    <location>
        <position position="47"/>
    </location>
</feature>
<reference evidence="1" key="1">
    <citation type="submission" date="2021-06" db="EMBL/GenBank/DDBJ databases">
        <authorList>
            <person name="Kallberg Y."/>
            <person name="Tangrot J."/>
            <person name="Rosling A."/>
        </authorList>
    </citation>
    <scope>NUCLEOTIDE SEQUENCE</scope>
    <source>
        <strain evidence="1">MA453B</strain>
    </source>
</reference>
<evidence type="ECO:0000313" key="1">
    <source>
        <dbReference type="EMBL" id="CAG8792750.1"/>
    </source>
</evidence>
<accession>A0A9N9P5W8</accession>
<protein>
    <submittedName>
        <fullName evidence="1">17021_t:CDS:1</fullName>
    </submittedName>
</protein>
<dbReference type="EMBL" id="CAJVPY010028491">
    <property type="protein sequence ID" value="CAG8792750.1"/>
    <property type="molecule type" value="Genomic_DNA"/>
</dbReference>
<evidence type="ECO:0000313" key="2">
    <source>
        <dbReference type="Proteomes" id="UP000789405"/>
    </source>
</evidence>